<feature type="site" description="Transition state stabilizer" evidence="9">
    <location>
        <position position="128"/>
    </location>
</feature>
<evidence type="ECO:0000256" key="7">
    <source>
        <dbReference type="ARBA" id="ARBA00049183"/>
    </source>
</evidence>
<evidence type="ECO:0000256" key="4">
    <source>
        <dbReference type="ARBA" id="ARBA00019077"/>
    </source>
</evidence>
<evidence type="ECO:0000256" key="8">
    <source>
        <dbReference type="PIRSR" id="PIRSR639901-1"/>
    </source>
</evidence>
<evidence type="ECO:0000313" key="13">
    <source>
        <dbReference type="Proteomes" id="UP000032668"/>
    </source>
</evidence>
<evidence type="ECO:0000256" key="3">
    <source>
        <dbReference type="ARBA" id="ARBA00012621"/>
    </source>
</evidence>
<comment type="caution">
    <text evidence="12">The sequence shown here is derived from an EMBL/GenBank/DDBJ whole genome shotgun (WGS) entry which is preliminary data.</text>
</comment>
<dbReference type="Gene3D" id="3.40.50.11720">
    <property type="entry name" value="3-Deoxy-D-manno-octulosonic-acid transferase, N-terminal domain"/>
    <property type="match status" value="1"/>
</dbReference>
<accession>A0A0D6PH92</accession>
<gene>
    <name evidence="12" type="ORF">Aam_055_116</name>
</gene>
<proteinExistence type="inferred from homology"/>
<evidence type="ECO:0000259" key="11">
    <source>
        <dbReference type="Pfam" id="PF04413"/>
    </source>
</evidence>
<evidence type="ECO:0000256" key="6">
    <source>
        <dbReference type="ARBA" id="ARBA00031445"/>
    </source>
</evidence>
<dbReference type="PANTHER" id="PTHR42755">
    <property type="entry name" value="3-DEOXY-MANNO-OCTULOSONATE CYTIDYLYLTRANSFERASE"/>
    <property type="match status" value="1"/>
</dbReference>
<dbReference type="GO" id="GO:0043842">
    <property type="term" value="F:Kdo transferase activity"/>
    <property type="evidence" value="ECO:0007669"/>
    <property type="project" value="UniProtKB-EC"/>
</dbReference>
<evidence type="ECO:0000256" key="9">
    <source>
        <dbReference type="PIRSR" id="PIRSR639901-2"/>
    </source>
</evidence>
<dbReference type="InterPro" id="IPR039901">
    <property type="entry name" value="Kdotransferase"/>
</dbReference>
<feature type="domain" description="3-deoxy-D-manno-octulosonic-acid transferase N-terminal" evidence="11">
    <location>
        <begin position="34"/>
        <end position="206"/>
    </location>
</feature>
<dbReference type="InterPro" id="IPR038107">
    <property type="entry name" value="Glycos_transf_N_sf"/>
</dbReference>
<protein>
    <recommendedName>
        <fullName evidence="4 10">3-deoxy-D-manno-octulosonic acid transferase</fullName>
        <shortName evidence="10">Kdo transferase</shortName>
        <ecNumber evidence="3 10">2.4.99.12</ecNumber>
    </recommendedName>
    <alternativeName>
        <fullName evidence="6 10">Lipid IV(A) 3-deoxy-D-manno-octulosonic acid transferase</fullName>
    </alternativeName>
</protein>
<feature type="active site" description="Proton acceptor" evidence="8">
    <location>
        <position position="61"/>
    </location>
</feature>
<dbReference type="EMBL" id="BANC01000054">
    <property type="protein sequence ID" value="GAN80736.1"/>
    <property type="molecule type" value="Genomic_DNA"/>
</dbReference>
<keyword evidence="10" id="KW-0472">Membrane</keyword>
<organism evidence="12 13">
    <name type="scientific">Acidocella aminolytica 101 = DSM 11237</name>
    <dbReference type="NCBI Taxonomy" id="1120923"/>
    <lineage>
        <taxon>Bacteria</taxon>
        <taxon>Pseudomonadati</taxon>
        <taxon>Pseudomonadota</taxon>
        <taxon>Alphaproteobacteria</taxon>
        <taxon>Acetobacterales</taxon>
        <taxon>Acidocellaceae</taxon>
        <taxon>Acidocella</taxon>
    </lineage>
</organism>
<evidence type="ECO:0000313" key="12">
    <source>
        <dbReference type="EMBL" id="GAN80736.1"/>
    </source>
</evidence>
<name>A0A0D6PH92_9PROT</name>
<dbReference type="RefSeq" id="WP_048879137.1">
    <property type="nucleotide sequence ID" value="NZ_BANC01000054.1"/>
</dbReference>
<dbReference type="GO" id="GO:0009244">
    <property type="term" value="P:lipopolysaccharide core region biosynthetic process"/>
    <property type="evidence" value="ECO:0007669"/>
    <property type="project" value="UniProtKB-UniRule"/>
</dbReference>
<dbReference type="InterPro" id="IPR007507">
    <property type="entry name" value="Glycos_transf_N"/>
</dbReference>
<dbReference type="Pfam" id="PF04413">
    <property type="entry name" value="Glycos_transf_N"/>
    <property type="match status" value="1"/>
</dbReference>
<feature type="site" description="Transition state stabilizer" evidence="9">
    <location>
        <position position="204"/>
    </location>
</feature>
<evidence type="ECO:0000256" key="10">
    <source>
        <dbReference type="RuleBase" id="RU365103"/>
    </source>
</evidence>
<comment type="catalytic activity">
    <reaction evidence="7 10">
        <text>lipid IVA (E. coli) + CMP-3-deoxy-beta-D-manno-octulosonate = alpha-Kdo-(2-&gt;6)-lipid IVA (E. coli) + CMP + H(+)</text>
        <dbReference type="Rhea" id="RHEA:28066"/>
        <dbReference type="ChEBI" id="CHEBI:15378"/>
        <dbReference type="ChEBI" id="CHEBI:58603"/>
        <dbReference type="ChEBI" id="CHEBI:60364"/>
        <dbReference type="ChEBI" id="CHEBI:60377"/>
        <dbReference type="ChEBI" id="CHEBI:85987"/>
        <dbReference type="EC" id="2.4.99.12"/>
    </reaction>
</comment>
<evidence type="ECO:0000256" key="1">
    <source>
        <dbReference type="ARBA" id="ARBA00003394"/>
    </source>
</evidence>
<keyword evidence="5 10" id="KW-0808">Transferase</keyword>
<keyword evidence="10" id="KW-1003">Cell membrane</keyword>
<dbReference type="GO" id="GO:0009245">
    <property type="term" value="P:lipid A biosynthetic process"/>
    <property type="evidence" value="ECO:0007669"/>
    <property type="project" value="TreeGrafter"/>
</dbReference>
<comment type="function">
    <text evidence="1 10">Involved in lipopolysaccharide (LPS) biosynthesis. Catalyzes the transfer of 3-deoxy-D-manno-octulosonate (Kdo) residue(s) from CMP-Kdo to lipid IV(A), the tetraacyldisaccharide-1,4'-bisphosphate precursor of lipid A.</text>
</comment>
<keyword evidence="10" id="KW-0448">Lipopolysaccharide biosynthesis</keyword>
<dbReference type="PANTHER" id="PTHR42755:SF1">
    <property type="entry name" value="3-DEOXY-D-MANNO-OCTULOSONIC ACID TRANSFERASE, MITOCHONDRIAL-RELATED"/>
    <property type="match status" value="1"/>
</dbReference>
<dbReference type="UniPathway" id="UPA00958"/>
<evidence type="ECO:0000256" key="2">
    <source>
        <dbReference type="ARBA" id="ARBA00004713"/>
    </source>
</evidence>
<evidence type="ECO:0000256" key="5">
    <source>
        <dbReference type="ARBA" id="ARBA00022679"/>
    </source>
</evidence>
<dbReference type="Gene3D" id="3.40.50.2000">
    <property type="entry name" value="Glycogen Phosphorylase B"/>
    <property type="match status" value="1"/>
</dbReference>
<dbReference type="STRING" id="1120923.SAMN02746095_00668"/>
<comment type="pathway">
    <text evidence="2 10">Bacterial outer membrane biogenesis; LPS core biosynthesis.</text>
</comment>
<dbReference type="AlphaFoldDB" id="A0A0D6PH92"/>
<reference evidence="12 13" key="1">
    <citation type="submission" date="2012-11" db="EMBL/GenBank/DDBJ databases">
        <title>Whole genome sequence of Acidocella aminolytica 101 = DSM 11237.</title>
        <authorList>
            <person name="Azuma Y."/>
            <person name="Higashiura N."/>
            <person name="Hirakawa H."/>
            <person name="Matsushita K."/>
        </authorList>
    </citation>
    <scope>NUCLEOTIDE SEQUENCE [LARGE SCALE GENOMIC DNA]</scope>
    <source>
        <strain evidence="13">101 / DSM 11237</strain>
    </source>
</reference>
<dbReference type="Proteomes" id="UP000032668">
    <property type="component" value="Unassembled WGS sequence"/>
</dbReference>
<sequence length="290" mass="30731">MILGLYAGATRLAPPVLRRMLRRRAGRGKEVAGRLGEREGFASLPRPEGSLVWVHAASVGETMSALPLIKLLAARGPVLLTTGTVTSALLAAARLPEGAVHQFVPLDVPQWGARFLEHWHPDAAVFLESEIWPNLLLACEARGIRRFLVNGRISAASTRNWRCAAGSARRLLGGFAAIHAQSTGDAAHFRALGAARVLEWGNLKFFAAPLPYDEATLAALQAALPGPVWLAASTHPGEEILVYEAHQALLGAFPGLVTILAPRHPERGAEVAALCGAAPRRALGQPPVAG</sequence>
<comment type="similarity">
    <text evidence="10">Belongs to the glycosyltransferase group 1 family.</text>
</comment>
<dbReference type="GO" id="GO:0005886">
    <property type="term" value="C:plasma membrane"/>
    <property type="evidence" value="ECO:0007669"/>
    <property type="project" value="UniProtKB-SubCell"/>
</dbReference>
<comment type="subcellular location">
    <subcellularLocation>
        <location evidence="10">Cell membrane</location>
    </subcellularLocation>
</comment>
<keyword evidence="13" id="KW-1185">Reference proteome</keyword>
<dbReference type="OrthoDB" id="9789797at2"/>
<dbReference type="EC" id="2.4.99.12" evidence="3 10"/>